<keyword evidence="3" id="KW-0274">FAD</keyword>
<dbReference type="PANTHER" id="PTHR43104">
    <property type="entry name" value="L-2-HYDROXYGLUTARATE DEHYDROGENASE, MITOCHONDRIAL"/>
    <property type="match status" value="1"/>
</dbReference>
<evidence type="ECO:0000313" key="8">
    <source>
        <dbReference type="Proteomes" id="UP000199514"/>
    </source>
</evidence>
<dbReference type="AlphaFoldDB" id="A0A1I1MXW5"/>
<dbReference type="GO" id="GO:0005737">
    <property type="term" value="C:cytoplasm"/>
    <property type="evidence" value="ECO:0007669"/>
    <property type="project" value="TreeGrafter"/>
</dbReference>
<dbReference type="GO" id="GO:0047545">
    <property type="term" value="F:(S)-2-hydroxyglutarate dehydrogenase activity"/>
    <property type="evidence" value="ECO:0007669"/>
    <property type="project" value="TreeGrafter"/>
</dbReference>
<dbReference type="PANTHER" id="PTHR43104:SF2">
    <property type="entry name" value="L-2-HYDROXYGLUTARATE DEHYDROGENASE, MITOCHONDRIAL"/>
    <property type="match status" value="1"/>
</dbReference>
<comment type="cofactor">
    <cofactor evidence="1">
        <name>FAD</name>
        <dbReference type="ChEBI" id="CHEBI:57692"/>
    </cofactor>
</comment>
<dbReference type="Gene3D" id="3.30.9.10">
    <property type="entry name" value="D-Amino Acid Oxidase, subunit A, domain 2"/>
    <property type="match status" value="1"/>
</dbReference>
<feature type="domain" description="FAD dependent oxidoreductase" evidence="6">
    <location>
        <begin position="4"/>
        <end position="392"/>
    </location>
</feature>
<dbReference type="Pfam" id="PF01266">
    <property type="entry name" value="DAO"/>
    <property type="match status" value="1"/>
</dbReference>
<keyword evidence="4" id="KW-0560">Oxidoreductase</keyword>
<evidence type="ECO:0000313" key="7">
    <source>
        <dbReference type="EMBL" id="SFC87403.1"/>
    </source>
</evidence>
<keyword evidence="8" id="KW-1185">Reference proteome</keyword>
<evidence type="ECO:0000256" key="5">
    <source>
        <dbReference type="ARBA" id="ARBA00037941"/>
    </source>
</evidence>
<organism evidence="7 8">
    <name type="scientific">Flexibacter flexilis DSM 6793</name>
    <dbReference type="NCBI Taxonomy" id="927664"/>
    <lineage>
        <taxon>Bacteria</taxon>
        <taxon>Pseudomonadati</taxon>
        <taxon>Bacteroidota</taxon>
        <taxon>Cytophagia</taxon>
        <taxon>Cytophagales</taxon>
        <taxon>Flexibacteraceae</taxon>
        <taxon>Flexibacter</taxon>
    </lineage>
</organism>
<dbReference type="Proteomes" id="UP000199514">
    <property type="component" value="Unassembled WGS sequence"/>
</dbReference>
<proteinExistence type="inferred from homology"/>
<evidence type="ECO:0000256" key="3">
    <source>
        <dbReference type="ARBA" id="ARBA00022827"/>
    </source>
</evidence>
<protein>
    <submittedName>
        <fullName evidence="7">L-2-hydroxyglutarate oxidase</fullName>
    </submittedName>
</protein>
<keyword evidence="2" id="KW-0285">Flavoprotein</keyword>
<dbReference type="Gene3D" id="3.50.50.60">
    <property type="entry name" value="FAD/NAD(P)-binding domain"/>
    <property type="match status" value="1"/>
</dbReference>
<dbReference type="NCBIfam" id="NF008726">
    <property type="entry name" value="PRK11728.1"/>
    <property type="match status" value="1"/>
</dbReference>
<dbReference type="InterPro" id="IPR006076">
    <property type="entry name" value="FAD-dep_OxRdtase"/>
</dbReference>
<dbReference type="EMBL" id="FOLE01000011">
    <property type="protein sequence ID" value="SFC87403.1"/>
    <property type="molecule type" value="Genomic_DNA"/>
</dbReference>
<accession>A0A1I1MXW5</accession>
<reference evidence="7 8" key="1">
    <citation type="submission" date="2016-10" db="EMBL/GenBank/DDBJ databases">
        <authorList>
            <person name="de Groot N.N."/>
        </authorList>
    </citation>
    <scope>NUCLEOTIDE SEQUENCE [LARGE SCALE GENOMIC DNA]</scope>
    <source>
        <strain evidence="7 8">DSM 6793</strain>
    </source>
</reference>
<comment type="similarity">
    <text evidence="5">Belongs to the L2HGDH family.</text>
</comment>
<evidence type="ECO:0000256" key="2">
    <source>
        <dbReference type="ARBA" id="ARBA00022630"/>
    </source>
</evidence>
<dbReference type="InterPro" id="IPR036188">
    <property type="entry name" value="FAD/NAD-bd_sf"/>
</dbReference>
<evidence type="ECO:0000256" key="4">
    <source>
        <dbReference type="ARBA" id="ARBA00023002"/>
    </source>
</evidence>
<dbReference type="RefSeq" id="WP_091515582.1">
    <property type="nucleotide sequence ID" value="NZ_FOLE01000011.1"/>
</dbReference>
<evidence type="ECO:0000256" key="1">
    <source>
        <dbReference type="ARBA" id="ARBA00001974"/>
    </source>
</evidence>
<evidence type="ECO:0000259" key="6">
    <source>
        <dbReference type="Pfam" id="PF01266"/>
    </source>
</evidence>
<sequence>MTYDIVVIGGGIVGLATALRLKESEPTLNIALIEKEDEPARHQTGNNSGVIHSGLYYKPGSLKAKNCIDGYWQLIDFCQKHEVPFDLCGKIVVATDKSELQALENIYQRGIANGLTKTRKIDVAEMREYEPHVNGVAGLHVPYTGIVNYKVVAQKYAKLLENAGVSLFFNHKVLDIKKQTNVSDVVTDRKTLVARLVINCAGLYSDKIAALGQPSLDVRIIPFRGEYYVLKKEKEYLVKNLIYPVPDPNFPFLGVHFTRMMKGGVEAGPNAVFAFKREGYKRTDFDWTEFWESVRWPGFQKVATKYWQTGLGEYYRSFSKAAFTKALQKLIPEIQESDLVEGGAGVRAQACDRTGGLIDDFLILEDSHIINVCNAPSPAATSSLAIGTTVAQKALLHFK</sequence>
<dbReference type="SUPFAM" id="SSF51905">
    <property type="entry name" value="FAD/NAD(P)-binding domain"/>
    <property type="match status" value="1"/>
</dbReference>
<gene>
    <name evidence="7" type="ORF">SAMN05421780_11140</name>
</gene>
<name>A0A1I1MXW5_9BACT</name>
<dbReference type="STRING" id="927664.SAMN05421780_11140"/>
<dbReference type="OrthoDB" id="9801699at2"/>